<evidence type="ECO:0000313" key="2">
    <source>
        <dbReference type="Proteomes" id="UP000033200"/>
    </source>
</evidence>
<dbReference type="AlphaFoldDB" id="A0A097EKS3"/>
<gene>
    <name evidence="1" type="ORF">MC45_10980</name>
</gene>
<dbReference type="KEGG" id="stax:MC45_10980"/>
<reference evidence="1 2" key="1">
    <citation type="submission" date="2014-09" db="EMBL/GenBank/DDBJ databases">
        <title>Using Illumina technology Improving SMRT sequencing Genome Assembly by RASTools.</title>
        <authorList>
            <person name="Zhou Y."/>
            <person name="Ma T."/>
            <person name="Liu T."/>
        </authorList>
    </citation>
    <scope>NUCLEOTIDE SEQUENCE [LARGE SCALE GENOMIC DNA]</scope>
    <source>
        <strain evidence="1 2">ATCC 55669</strain>
    </source>
</reference>
<organism evidence="1 2">
    <name type="scientific">Sphingomonas taxi</name>
    <dbReference type="NCBI Taxonomy" id="1549858"/>
    <lineage>
        <taxon>Bacteria</taxon>
        <taxon>Pseudomonadati</taxon>
        <taxon>Pseudomonadota</taxon>
        <taxon>Alphaproteobacteria</taxon>
        <taxon>Sphingomonadales</taxon>
        <taxon>Sphingomonadaceae</taxon>
        <taxon>Sphingomonas</taxon>
    </lineage>
</organism>
<keyword evidence="2" id="KW-1185">Reference proteome</keyword>
<dbReference type="EMBL" id="CP009571">
    <property type="protein sequence ID" value="AIT08174.1"/>
    <property type="molecule type" value="Genomic_DNA"/>
</dbReference>
<dbReference type="STRING" id="1549858.MC45_10980"/>
<proteinExistence type="predicted"/>
<dbReference type="HOGENOM" id="CLU_147428_0_0_5"/>
<dbReference type="Proteomes" id="UP000033200">
    <property type="component" value="Chromosome"/>
</dbReference>
<accession>A0A097EKS3</accession>
<sequence>MTVRPFVALLAVCAAGCTQTPKQVAAAEQASAAAATDLAKELAGLTPGRSGTCMPQFPSTQVKAYGPTIVYVVSNGVKYRSDTAGGCERIARGDILITRTPTGQLCQGDIATTVDSASRTFSGSCSFGPFVRYSRDGK</sequence>
<evidence type="ECO:0000313" key="1">
    <source>
        <dbReference type="EMBL" id="AIT08174.1"/>
    </source>
</evidence>
<name>A0A097EKS3_9SPHN</name>
<protein>
    <submittedName>
        <fullName evidence="1">Uncharacterized protein</fullName>
    </submittedName>
</protein>
<dbReference type="eggNOG" id="ENOG5030QV6">
    <property type="taxonomic scope" value="Bacteria"/>
</dbReference>